<keyword evidence="1" id="KW-0812">Transmembrane</keyword>
<feature type="transmembrane region" description="Helical" evidence="1">
    <location>
        <begin position="70"/>
        <end position="90"/>
    </location>
</feature>
<dbReference type="Pfam" id="PF24365">
    <property type="entry name" value="DUF7521"/>
    <property type="match status" value="1"/>
</dbReference>
<sequence length="124" mass="13500">MIGDGISIRTGFEPEAVTGPGASADVVRIDEATMFELLTVASLFLVALIGTVIAYQAYRGYRRNDAPSMFYLAIGLLLLTLCPFLVNVTINTFTDAQQVATVFFENVSRLLGLVAITYSLYGRH</sequence>
<evidence type="ECO:0000313" key="3">
    <source>
        <dbReference type="Proteomes" id="UP000011555"/>
    </source>
</evidence>
<dbReference type="InterPro" id="IPR055943">
    <property type="entry name" value="DUF7521"/>
</dbReference>
<evidence type="ECO:0000256" key="1">
    <source>
        <dbReference type="SAM" id="Phobius"/>
    </source>
</evidence>
<dbReference type="eggNOG" id="arCOG03916">
    <property type="taxonomic scope" value="Archaea"/>
</dbReference>
<comment type="caution">
    <text evidence="2">The sequence shown here is derived from an EMBL/GenBank/DDBJ whole genome shotgun (WGS) entry which is preliminary data.</text>
</comment>
<feature type="transmembrane region" description="Helical" evidence="1">
    <location>
        <begin position="102"/>
        <end position="121"/>
    </location>
</feature>
<evidence type="ECO:0000313" key="2">
    <source>
        <dbReference type="EMBL" id="EMA35230.1"/>
    </source>
</evidence>
<dbReference type="InParanoid" id="M0LSY5"/>
<keyword evidence="1" id="KW-0472">Membrane</keyword>
<accession>M0LSY5</accession>
<reference evidence="2 3" key="1">
    <citation type="journal article" date="2014" name="PLoS Genet.">
        <title>Phylogenetically driven sequencing of extremely halophilic archaea reveals strategies for static and dynamic osmo-response.</title>
        <authorList>
            <person name="Becker E.A."/>
            <person name="Seitzer P.M."/>
            <person name="Tritt A."/>
            <person name="Larsen D."/>
            <person name="Krusor M."/>
            <person name="Yao A.I."/>
            <person name="Wu D."/>
            <person name="Madern D."/>
            <person name="Eisen J.A."/>
            <person name="Darling A.E."/>
            <person name="Facciotti M.T."/>
        </authorList>
    </citation>
    <scope>NUCLEOTIDE SEQUENCE [LARGE SCALE GENOMIC DNA]</scope>
    <source>
        <strain evidence="2 3">AJ5</strain>
    </source>
</reference>
<protein>
    <submittedName>
        <fullName evidence="2">Uncharacterized protein</fullName>
    </submittedName>
</protein>
<dbReference type="PATRIC" id="fig|358396.7.peg.1199"/>
<organism evidence="2 3">
    <name type="scientific">Natronobacterium lacisalsi AJ5</name>
    <dbReference type="NCBI Taxonomy" id="358396"/>
    <lineage>
        <taxon>Archaea</taxon>
        <taxon>Methanobacteriati</taxon>
        <taxon>Methanobacteriota</taxon>
        <taxon>Stenosarchaea group</taxon>
        <taxon>Halobacteria</taxon>
        <taxon>Halobacteriales</taxon>
        <taxon>Natrialbaceae</taxon>
        <taxon>Natronobacterium</taxon>
    </lineage>
</organism>
<keyword evidence="3" id="KW-1185">Reference proteome</keyword>
<gene>
    <name evidence="2" type="ORF">C445_05908</name>
</gene>
<dbReference type="Proteomes" id="UP000011555">
    <property type="component" value="Unassembled WGS sequence"/>
</dbReference>
<dbReference type="EMBL" id="AOLZ01000028">
    <property type="protein sequence ID" value="EMA35230.1"/>
    <property type="molecule type" value="Genomic_DNA"/>
</dbReference>
<dbReference type="AlphaFoldDB" id="M0LSY5"/>
<proteinExistence type="predicted"/>
<name>M0LSY5_NATLA</name>
<keyword evidence="1" id="KW-1133">Transmembrane helix</keyword>
<feature type="transmembrane region" description="Helical" evidence="1">
    <location>
        <begin position="37"/>
        <end position="58"/>
    </location>
</feature>